<organism evidence="4 5">
    <name type="scientific">Salinivirga cyanobacteriivorans</name>
    <dbReference type="NCBI Taxonomy" id="1307839"/>
    <lineage>
        <taxon>Bacteria</taxon>
        <taxon>Pseudomonadati</taxon>
        <taxon>Bacteroidota</taxon>
        <taxon>Bacteroidia</taxon>
        <taxon>Bacteroidales</taxon>
        <taxon>Salinivirgaceae</taxon>
        <taxon>Salinivirga</taxon>
    </lineage>
</organism>
<dbReference type="RefSeq" id="WP_057953980.1">
    <property type="nucleotide sequence ID" value="NZ_CP013118.1"/>
</dbReference>
<dbReference type="EMBL" id="CP013118">
    <property type="protein sequence ID" value="ALO16623.1"/>
    <property type="molecule type" value="Genomic_DNA"/>
</dbReference>
<dbReference type="Pfam" id="PF18962">
    <property type="entry name" value="Por_Secre_tail"/>
    <property type="match status" value="1"/>
</dbReference>
<protein>
    <recommendedName>
        <fullName evidence="6">Secretion system C-terminal sorting domain-containing protein</fullName>
    </recommendedName>
</protein>
<dbReference type="Pfam" id="PF07705">
    <property type="entry name" value="CARDB"/>
    <property type="match status" value="1"/>
</dbReference>
<dbReference type="KEGG" id="blq:L21SP5_03003"/>
<dbReference type="InterPro" id="IPR013784">
    <property type="entry name" value="Carb-bd-like_fold"/>
</dbReference>
<dbReference type="Gene3D" id="2.60.40.10">
    <property type="entry name" value="Immunoglobulins"/>
    <property type="match status" value="4"/>
</dbReference>
<reference evidence="4 5" key="1">
    <citation type="submission" date="2015-11" db="EMBL/GenBank/DDBJ databases">
        <title>Description and complete genome sequence of a novel strain predominating in hypersaline microbial mats and representing a new family of the Bacteriodetes phylum.</title>
        <authorList>
            <person name="Spring S."/>
            <person name="Bunk B."/>
            <person name="Sproer C."/>
            <person name="Klenk H.-P."/>
        </authorList>
    </citation>
    <scope>NUCLEOTIDE SEQUENCE [LARGE SCALE GENOMIC DNA]</scope>
    <source>
        <strain evidence="4 5">L21-Spi-D4</strain>
    </source>
</reference>
<feature type="domain" description="Secretion system C-terminal sorting" evidence="3">
    <location>
        <begin position="1603"/>
        <end position="1670"/>
    </location>
</feature>
<dbReference type="SUPFAM" id="SSF49464">
    <property type="entry name" value="Carboxypeptidase regulatory domain-like"/>
    <property type="match status" value="2"/>
</dbReference>
<evidence type="ECO:0000256" key="1">
    <source>
        <dbReference type="SAM" id="SignalP"/>
    </source>
</evidence>
<evidence type="ECO:0008006" key="6">
    <source>
        <dbReference type="Google" id="ProtNLM"/>
    </source>
</evidence>
<dbReference type="InterPro" id="IPR036278">
    <property type="entry name" value="Sialidase_sf"/>
</dbReference>
<dbReference type="NCBIfam" id="TIGR04183">
    <property type="entry name" value="Por_Secre_tail"/>
    <property type="match status" value="1"/>
</dbReference>
<accession>A0A0S2I2Y3</accession>
<proteinExistence type="predicted"/>
<dbReference type="InterPro" id="IPR008969">
    <property type="entry name" value="CarboxyPept-like_regulatory"/>
</dbReference>
<keyword evidence="5" id="KW-1185">Reference proteome</keyword>
<dbReference type="SUPFAM" id="SSF50939">
    <property type="entry name" value="Sialidases"/>
    <property type="match status" value="1"/>
</dbReference>
<dbReference type="InterPro" id="IPR013783">
    <property type="entry name" value="Ig-like_fold"/>
</dbReference>
<dbReference type="InterPro" id="IPR026444">
    <property type="entry name" value="Secre_tail"/>
</dbReference>
<feature type="domain" description="CARDB" evidence="2">
    <location>
        <begin position="784"/>
        <end position="866"/>
    </location>
</feature>
<name>A0A0S2I2Y3_9BACT</name>
<dbReference type="SUPFAM" id="SSF49452">
    <property type="entry name" value="Starch-binding domain-like"/>
    <property type="match status" value="1"/>
</dbReference>
<evidence type="ECO:0000313" key="4">
    <source>
        <dbReference type="EMBL" id="ALO16623.1"/>
    </source>
</evidence>
<dbReference type="InterPro" id="IPR014756">
    <property type="entry name" value="Ig_E-set"/>
</dbReference>
<evidence type="ECO:0000313" key="5">
    <source>
        <dbReference type="Proteomes" id="UP000064893"/>
    </source>
</evidence>
<evidence type="ECO:0000259" key="3">
    <source>
        <dbReference type="Pfam" id="PF18962"/>
    </source>
</evidence>
<sequence precursor="true">MRHKLFTLAISMLVFAFAANAQKMISANQLSPGKQEMEKKTLTPTNQTQIYYSQGNSKAQLFAEDFSSGALPTDWQNIDNDGSGQIWEFDNPGGRTVNTSTSANGFAILDSDNYGWGGTQDADLISPTMDLSANSTVVVEFEHYFNHYSGSSATLSYSIDDGTTWTVYQTWSADTDNAALFSADMSTELAGESTVKIKWNYVGSWGMYWAIDDINIYEPETYQFALSVPTGIAVEAGSTHSYTVTINNTGINGDDFTPAIDGGGSWTYELVDAADSVTALTTPITIAAGESYDFVINATVPATGVALGDTDTESFTVTSAETGKAVETFDITTSAIAPAAVPFTENFDAGYPPAVWTETQGLLADPVVTDGTSSLWTGDDFANDEGATTAARLNNYGESSDEWMITPSIDLEGKTCLLAFDLALTPYNGTDVGTFGADDKFAVVISTDDGATWTDANALLVYDGTHEFSLNEHVVLDLTGYSGVVKFGFYGESTESNADNDLFVDNVSVIEMPANDGAISDLMVPMSGLIGNPIQVSAEVTNYGSDVLATGTTVSFKEEGTEFATATTTADLAWGETEVLTVDYTPSAAGTLTIEASVPADDNTANDAMSTTIDVIPAGALLEDFSAGMAVPNGWATSAGPNDFTWELGDENTWFGPMDGYFTYTQADVNTTADTLVTPQLTLDGTVTMLTYDVIGGNNIYGLGSNSIQIKYSADGATWTDVGTPFDLAADETLQTVMVDLSSIPDGDYYFAFEVTSTFESEGFTAWVGIDNVMGPVMTNVQANDLGVVSVAYPQQFVMDGDEITIPAEIKNFGTDTQDGTEVTLNLDGSPVGTANIGSLAYSQSEVVEFTWTATAGHHVFEVAVPADDATGNDTKSIEGVVVGDGMLYEGFETDFPADGWVLDTGGIWFQWADPFVGAYEGTTVAGTSVAEAATVENVIMATPKVALSETDEMFHFYGALGNGGVGEHQLDLVYSADGETWTDIAVDIPVTGGMELYSYDLSAIPAGAYHIGFRAKVTGDGTYSTLYAIDHVVGPELAPVVTFNVDMNKPIVMGEFDPAVDTVILGGDMNGWAEPGTDPAMFMEDADEDGIYTLSMELADGDYEYKYFDGAGWDSGEWEGGDNRMFTVAGAPVTLNDVWANEYLVTFNVMQDGNPAEGATINIDGQDLTTDVDGMAYIGLMDGDYPYTVSLTGFDDMTGTVTVDGGNETVMVEFITPIPFPFMDDFEGYAEGDYVADNSIAWTTWSEAPATAEDAVVSTVHASSGVNSMLISGTNDMVLPFGDATSGKYHVAFDIYVGTDSSAYWNIQHVLLEEWAFEAYMNSDGTGELNADGQTIEFDFELDAWHTLEHYVDLDNDEIILMLDGAVLHTWQFSLQSDGSAGTNQLAALNLYNGGSTGTAAYYVDDVMFQALYPVTFNVDMNAAITDGDFDPANDTLILAGSINGWMEPGMDESMFMTDDNTDGIYTLTKHLPDGSYEYKYFNGAGWAGGEWEGGENRVFVVSGEALTINDVWGLEEYLVTFMVTENTVGVEGAVVNINSTDLTTDADGYAYISLPDGDYPYTVTYADYPEATGTVNVAGAAVEEAVNFVGLNDIAEVDFSIYPNPTRGIVNVMADGTNTVIVMNAIGKVVTTQQITDEGVIDLTNNASGIYFIRLQDGNKVATKRVIVQ</sequence>
<dbReference type="OrthoDB" id="5937621at2"/>
<dbReference type="GO" id="GO:0030246">
    <property type="term" value="F:carbohydrate binding"/>
    <property type="evidence" value="ECO:0007669"/>
    <property type="project" value="InterPro"/>
</dbReference>
<keyword evidence="1" id="KW-0732">Signal</keyword>
<dbReference type="SUPFAM" id="SSF81296">
    <property type="entry name" value="E set domains"/>
    <property type="match status" value="1"/>
</dbReference>
<dbReference type="Proteomes" id="UP000064893">
    <property type="component" value="Chromosome"/>
</dbReference>
<dbReference type="STRING" id="1307839.L21SP5_03003"/>
<gene>
    <name evidence="4" type="ORF">L21SP5_03003</name>
</gene>
<feature type="signal peptide" evidence="1">
    <location>
        <begin position="1"/>
        <end position="21"/>
    </location>
</feature>
<feature type="chain" id="PRO_5006599634" description="Secretion system C-terminal sorting domain-containing protein" evidence="1">
    <location>
        <begin position="22"/>
        <end position="1671"/>
    </location>
</feature>
<evidence type="ECO:0000259" key="2">
    <source>
        <dbReference type="Pfam" id="PF07705"/>
    </source>
</evidence>
<dbReference type="NCBIfam" id="NF038128">
    <property type="entry name" value="choice_anch_J"/>
    <property type="match status" value="4"/>
</dbReference>
<dbReference type="InterPro" id="IPR011635">
    <property type="entry name" value="CARDB"/>
</dbReference>
<dbReference type="Gene3D" id="2.60.120.200">
    <property type="match status" value="4"/>
</dbReference>
<dbReference type="Gene3D" id="2.60.40.1120">
    <property type="entry name" value="Carboxypeptidase-like, regulatory domain"/>
    <property type="match status" value="2"/>
</dbReference>